<dbReference type="AlphaFoldDB" id="A0A5J6YDD9"/>
<geneLocation type="mitochondrion" evidence="1"/>
<proteinExistence type="predicted"/>
<keyword evidence="1" id="KW-0496">Mitochondrion</keyword>
<sequence>MNNPSLVLYGHPTESDIMFMLSFLRRLIALPPQLDLLRNPPHISKRAHTFSIPRSIVSFSSLFSPSLERSYFEHFINRARTIHSCMKATQSLHRYATTTTNRIDCFGVHLIHMFSDHLHNRGYTWRVSCLPRVHAKSNTVQSTYASTFGGSSFLPSV</sequence>
<name>A0A5J6YDD9_9POAL</name>
<gene>
    <name evidence="1" type="primary">ORF157</name>
</gene>
<protein>
    <submittedName>
        <fullName evidence="1">Uncharacterized protein</fullName>
    </submittedName>
</protein>
<evidence type="ECO:0000313" key="1">
    <source>
        <dbReference type="EMBL" id="QFO90902.1"/>
    </source>
</evidence>
<organism evidence="1">
    <name type="scientific">Cynodon dactylon x Cynodon transvaalensis</name>
    <dbReference type="NCBI Taxonomy" id="1920021"/>
    <lineage>
        <taxon>Eukaryota</taxon>
        <taxon>Viridiplantae</taxon>
        <taxon>Streptophyta</taxon>
        <taxon>Embryophyta</taxon>
        <taxon>Tracheophyta</taxon>
        <taxon>Spermatophyta</taxon>
        <taxon>Magnoliopsida</taxon>
        <taxon>Liliopsida</taxon>
        <taxon>Poales</taxon>
        <taxon>Poaceae</taxon>
        <taxon>PACMAD clade</taxon>
        <taxon>Chloridoideae</taxon>
        <taxon>Cynodonteae</taxon>
        <taxon>Eleusininae</taxon>
        <taxon>Cynodon</taxon>
    </lineage>
</organism>
<reference evidence="1" key="1">
    <citation type="submission" date="2018-11" db="EMBL/GenBank/DDBJ databases">
        <title>Complete mitochondrial genome sequencing and phylogenetic Analysis of Cynodon dactylon Cynodon transvaalensis.</title>
        <authorList>
            <person name="Huang S."/>
            <person name="Shi Y."/>
            <person name="Jiang S."/>
            <person name="Zhou X."/>
            <person name="Liang J."/>
        </authorList>
    </citation>
    <scope>NUCLEOTIDE SEQUENCE</scope>
</reference>
<accession>A0A5J6YDD9</accession>
<dbReference type="EMBL" id="MK175054">
    <property type="protein sequence ID" value="QFO90902.1"/>
    <property type="molecule type" value="Genomic_DNA"/>
</dbReference>